<feature type="region of interest" description="Disordered" evidence="6">
    <location>
        <begin position="227"/>
        <end position="335"/>
    </location>
</feature>
<evidence type="ECO:0000259" key="7">
    <source>
        <dbReference type="PROSITE" id="PS50600"/>
    </source>
</evidence>
<dbReference type="GO" id="GO:0006508">
    <property type="term" value="P:proteolysis"/>
    <property type="evidence" value="ECO:0007669"/>
    <property type="project" value="UniProtKB-KW"/>
</dbReference>
<comment type="similarity">
    <text evidence="1">Belongs to the peptidase C48 family.</text>
</comment>
<feature type="region of interest" description="Disordered" evidence="6">
    <location>
        <begin position="1050"/>
        <end position="1150"/>
    </location>
</feature>
<feature type="region of interest" description="Disordered" evidence="6">
    <location>
        <begin position="973"/>
        <end position="1018"/>
    </location>
</feature>
<dbReference type="PANTHER" id="PTHR46896:SF3">
    <property type="entry name" value="FI06413P-RELATED"/>
    <property type="match status" value="1"/>
</dbReference>
<dbReference type="Pfam" id="PF25424">
    <property type="entry name" value="PH_35"/>
    <property type="match status" value="1"/>
</dbReference>
<dbReference type="InterPro" id="IPR057501">
    <property type="entry name" value="DeUb_enz_PH"/>
</dbReference>
<dbReference type="AlphaFoldDB" id="A0A7S9KPJ8"/>
<feature type="compositionally biased region" description="Basic and acidic residues" evidence="6">
    <location>
        <begin position="506"/>
        <end position="518"/>
    </location>
</feature>
<dbReference type="GO" id="GO:0005634">
    <property type="term" value="C:nucleus"/>
    <property type="evidence" value="ECO:0007669"/>
    <property type="project" value="TreeGrafter"/>
</dbReference>
<evidence type="ECO:0000256" key="1">
    <source>
        <dbReference type="ARBA" id="ARBA00005234"/>
    </source>
</evidence>
<dbReference type="InterPro" id="IPR038765">
    <property type="entry name" value="Papain-like_cys_pep_sf"/>
</dbReference>
<dbReference type="Gene3D" id="3.40.395.10">
    <property type="entry name" value="Adenoviral Proteinase, Chain A"/>
    <property type="match status" value="1"/>
</dbReference>
<sequence>MWRHRRYCRSGTKSCEALSQPSRPSQTVAIWNAIVNDPTPKSPKDAEEIGLSALAEAPTEEKQKRKWPSRDSSPLARYHSEAHSFPDYGVSSDKMQKKRLRQLNSSTAGGLNTLTNPPRPSAGSYSPSESPRSKRHKPDVTSPDPRDPVYSRYIVTPERHGSNETHDLTLSGSQEYLYDIKSNSSTGKSKTIRAGVGEFRSTQPNSCYLGKNRARKNRSNSCTHRLLGAARKSEGNNPDTPDRLKNSASLESPDVLGEDDPPPATICSDIVRAWPKRSRPASRTETTSPYFKRPRVHQSIESIESEDELSKDQYGGSRRTNFSVLATPKRTSSRGDILPTQFLKSQPKPSGTTEYKRVPPLYVRSAVCGKHTYATPEGKQELFLKQDRDDSLLLLPQNAEGPLNWLAIDLENVTKMQHACNQSHLVHVTRPRSNNSGYSLWLEFMDHRDVMDLIRSANHTQSAELPVKELEIKWKQAWDKAANYQYQMPVKSSDSLPTLPQYVEEIAPKDRQTDKDDTVNGSRRPVKLVDQMQDSTRTEKNLSIEASREEVPTVAKAPGTRRTRRSSPVYVPREASPERWTSQNPDWRAQWYQSLVFPATGRNRATVDDGDIPRLDEGEFLNDNLISFYIRYLQFKLENEKPELLSKIYFFSTFFFEKLRSTKGKINFEGVKAWTAKFDLLSYDYIVVPVNENAHWYLAVICNTPNAVHGMPHDGDQDKSERVDESSPRIAAIEQNMSDVTIRDGDTKQLFVDVEIICSPPSSARTMENSSPGLKKTTTASSQIGPAAPRHDDPRTPKIITLDSLANPHSATCKALREYLIAEAKDKKGVDLVKVPNGMTAKRIPEQDNFCDCGVFILGYMEEFLKDPDGTVRKLLQRESLGWDIRPSQLRKSLRELLFKLQHEQHERHEQEGAEKRLLSAKRKSLAENANFSTPRVDQDISPTLGRESSATELPDASDVVMVSKPAPFATEAVVEDDARSSEPEAVASSPTKRCSKDRAALFEGPQADLSTDNNNRRATGVGDSSLLLTSHELIKDALCESEVRRPIALTSSPPRHTNKQDLVETLPISSSEAEVPVTRATPKKTKRTSIESADVEEVMSISRNRATRQRSKQLESSPSLIQPLRSSQSPSPEKLQAKYDGIERSVDLT</sequence>
<feature type="region of interest" description="Disordered" evidence="6">
    <location>
        <begin position="35"/>
        <end position="151"/>
    </location>
</feature>
<evidence type="ECO:0000256" key="4">
    <source>
        <dbReference type="ARBA" id="ARBA00022786"/>
    </source>
</evidence>
<name>A0A7S9KPJ8_EPIFF</name>
<feature type="compositionally biased region" description="Polar residues" evidence="6">
    <location>
        <begin position="762"/>
        <end position="784"/>
    </location>
</feature>
<feature type="compositionally biased region" description="Polar residues" evidence="6">
    <location>
        <begin position="1009"/>
        <end position="1018"/>
    </location>
</feature>
<organism evidence="8 9">
    <name type="scientific">Epichloe festucae (strain Fl1)</name>
    <dbReference type="NCBI Taxonomy" id="877507"/>
    <lineage>
        <taxon>Eukaryota</taxon>
        <taxon>Fungi</taxon>
        <taxon>Dikarya</taxon>
        <taxon>Ascomycota</taxon>
        <taxon>Pezizomycotina</taxon>
        <taxon>Sordariomycetes</taxon>
        <taxon>Hypocreomycetidae</taxon>
        <taxon>Hypocreales</taxon>
        <taxon>Clavicipitaceae</taxon>
        <taxon>Epichloe</taxon>
    </lineage>
</organism>
<evidence type="ECO:0000256" key="5">
    <source>
        <dbReference type="ARBA" id="ARBA00022801"/>
    </source>
</evidence>
<feature type="compositionally biased region" description="Basic and acidic residues" evidence="6">
    <location>
        <begin position="1136"/>
        <end position="1150"/>
    </location>
</feature>
<dbReference type="EMBL" id="CP031386">
    <property type="protein sequence ID" value="QPG96881.1"/>
    <property type="molecule type" value="Genomic_DNA"/>
</dbReference>
<protein>
    <recommendedName>
        <fullName evidence="7">Ubiquitin-like protease family profile domain-containing protein</fullName>
    </recommendedName>
</protein>
<dbReference type="InterPro" id="IPR003653">
    <property type="entry name" value="Peptidase_C48_C"/>
</dbReference>
<reference evidence="8 9" key="1">
    <citation type="journal article" date="2018" name="PLoS Genet.">
        <title>Repeat elements organise 3D genome structure and mediate transcription in the filamentous fungus Epichloe festucae.</title>
        <authorList>
            <person name="Winter D.J."/>
            <person name="Ganley A.R.D."/>
            <person name="Young C.A."/>
            <person name="Liachko I."/>
            <person name="Schardl C.L."/>
            <person name="Dupont P.Y."/>
            <person name="Berry D."/>
            <person name="Ram A."/>
            <person name="Scott B."/>
            <person name="Cox M.P."/>
        </authorList>
    </citation>
    <scope>NUCLEOTIDE SEQUENCE [LARGE SCALE GENOMIC DNA]</scope>
    <source>
        <strain evidence="8 9">Fl1</strain>
    </source>
</reference>
<dbReference type="PROSITE" id="PS50600">
    <property type="entry name" value="ULP_PROTEASE"/>
    <property type="match status" value="1"/>
</dbReference>
<dbReference type="GO" id="GO:0005737">
    <property type="term" value="C:cytoplasm"/>
    <property type="evidence" value="ECO:0007669"/>
    <property type="project" value="TreeGrafter"/>
</dbReference>
<dbReference type="InterPro" id="IPR051947">
    <property type="entry name" value="Sentrin-specific_protease"/>
</dbReference>
<dbReference type="GO" id="GO:0070139">
    <property type="term" value="F:SUMO-specific endopeptidase activity"/>
    <property type="evidence" value="ECO:0007669"/>
    <property type="project" value="TreeGrafter"/>
</dbReference>
<feature type="compositionally biased region" description="Polar residues" evidence="6">
    <location>
        <begin position="102"/>
        <end position="116"/>
    </location>
</feature>
<evidence type="ECO:0000256" key="2">
    <source>
        <dbReference type="ARBA" id="ARBA00022553"/>
    </source>
</evidence>
<dbReference type="PANTHER" id="PTHR46896">
    <property type="entry name" value="SENTRIN-SPECIFIC PROTEASE"/>
    <property type="match status" value="1"/>
</dbReference>
<dbReference type="OrthoDB" id="442460at2759"/>
<keyword evidence="2" id="KW-0597">Phosphoprotein</keyword>
<dbReference type="Pfam" id="PF02902">
    <property type="entry name" value="Peptidase_C48"/>
    <property type="match status" value="1"/>
</dbReference>
<feature type="region of interest" description="Disordered" evidence="6">
    <location>
        <begin position="762"/>
        <end position="796"/>
    </location>
</feature>
<evidence type="ECO:0000313" key="9">
    <source>
        <dbReference type="Proteomes" id="UP000594364"/>
    </source>
</evidence>
<feature type="region of interest" description="Disordered" evidence="6">
    <location>
        <begin position="505"/>
        <end position="582"/>
    </location>
</feature>
<feature type="domain" description="Ubiquitin-like protease family profile" evidence="7">
    <location>
        <begin position="605"/>
        <end position="864"/>
    </location>
</feature>
<feature type="compositionally biased region" description="Polar residues" evidence="6">
    <location>
        <begin position="1115"/>
        <end position="1132"/>
    </location>
</feature>
<evidence type="ECO:0000256" key="3">
    <source>
        <dbReference type="ARBA" id="ARBA00022670"/>
    </source>
</evidence>
<feature type="compositionally biased region" description="Basic and acidic residues" evidence="6">
    <location>
        <begin position="536"/>
        <end position="551"/>
    </location>
</feature>
<dbReference type="SUPFAM" id="SSF54001">
    <property type="entry name" value="Cysteine proteinases"/>
    <property type="match status" value="1"/>
</dbReference>
<dbReference type="GO" id="GO:0016926">
    <property type="term" value="P:protein desumoylation"/>
    <property type="evidence" value="ECO:0007669"/>
    <property type="project" value="TreeGrafter"/>
</dbReference>
<evidence type="ECO:0000256" key="6">
    <source>
        <dbReference type="SAM" id="MobiDB-lite"/>
    </source>
</evidence>
<accession>A0A7S9KPJ8</accession>
<keyword evidence="9" id="KW-1185">Reference proteome</keyword>
<dbReference type="Proteomes" id="UP000594364">
    <property type="component" value="Chromosome 2"/>
</dbReference>
<gene>
    <name evidence="8" type="ORF">C2857_005421</name>
</gene>
<keyword evidence="4" id="KW-0833">Ubl conjugation pathway</keyword>
<evidence type="ECO:0000313" key="8">
    <source>
        <dbReference type="EMBL" id="QPG96881.1"/>
    </source>
</evidence>
<feature type="region of interest" description="Disordered" evidence="6">
    <location>
        <begin position="929"/>
        <end position="959"/>
    </location>
</feature>
<proteinExistence type="inferred from homology"/>
<keyword evidence="5" id="KW-0378">Hydrolase</keyword>
<keyword evidence="3" id="KW-0645">Protease</keyword>